<sequence length="298" mass="32021">MTTPAVVPDKAPVPDSVLVHEHVLVDFGGVADPHAYDADEVFAAAKPKLDEVYALGCRRLLECTPQGLGRDPVLLARLADATGVEIATNTGIYGAADRVGVPPYVHELSAEQLARRFVDEYTHGIAGNPHARPTFVKTAVRDGALEDLDRKLVRAAALTARETGLTVASHTTAGVAALEQLEIFADVGVSASQFVWVHAQAEPDGDIHEQVARAGAWVEFDGLRPGDTQWQRTCVERMAAAGLLDRTLVANDSGWYHAGEPGGGEFLGYTFVYDELLPALDESWWRTLMVDNPVAAFG</sequence>
<feature type="modified residue" description="N6-carboxylysine" evidence="3 5">
    <location>
        <position position="137"/>
    </location>
</feature>
<evidence type="ECO:0000313" key="6">
    <source>
        <dbReference type="EMBL" id="SDS21151.1"/>
    </source>
</evidence>
<dbReference type="EMBL" id="LT629732">
    <property type="protein sequence ID" value="SDS21151.1"/>
    <property type="molecule type" value="Genomic_DNA"/>
</dbReference>
<accession>A0A1H1QC85</accession>
<comment type="similarity">
    <text evidence="5">Belongs to the metallo-dependent hydrolases superfamily. Phosphotriesterase family.</text>
</comment>
<evidence type="ECO:0000256" key="5">
    <source>
        <dbReference type="PROSITE-ProRule" id="PRU00679"/>
    </source>
</evidence>
<dbReference type="GO" id="GO:0008270">
    <property type="term" value="F:zinc ion binding"/>
    <property type="evidence" value="ECO:0007669"/>
    <property type="project" value="InterPro"/>
</dbReference>
<dbReference type="PANTHER" id="PTHR10819">
    <property type="entry name" value="PHOSPHOTRIESTERASE-RELATED"/>
    <property type="match status" value="1"/>
</dbReference>
<comment type="cofactor">
    <cofactor evidence="4">
        <name>a divalent metal cation</name>
        <dbReference type="ChEBI" id="CHEBI:60240"/>
    </cofactor>
    <text evidence="4">Binds 2 divalent metal cations per subunit.</text>
</comment>
<gene>
    <name evidence="6" type="ORF">SAMN04489717_1968</name>
</gene>
<dbReference type="PANTHER" id="PTHR10819:SF3">
    <property type="entry name" value="PHOSPHOTRIESTERASE-RELATED PROTEIN"/>
    <property type="match status" value="1"/>
</dbReference>
<feature type="binding site" evidence="4">
    <location>
        <position position="22"/>
    </location>
    <ligand>
        <name>Zn(2+)</name>
        <dbReference type="ChEBI" id="CHEBI:29105"/>
        <label>1</label>
    </ligand>
</feature>
<dbReference type="Gene3D" id="3.20.20.140">
    <property type="entry name" value="Metal-dependent hydrolases"/>
    <property type="match status" value="1"/>
</dbReference>
<keyword evidence="7" id="KW-1185">Reference proteome</keyword>
<dbReference type="STRING" id="117157.SAMN04489717_1968"/>
<dbReference type="AlphaFoldDB" id="A0A1H1QC85"/>
<feature type="binding site" evidence="4">
    <location>
        <position position="20"/>
    </location>
    <ligand>
        <name>Zn(2+)</name>
        <dbReference type="ChEBI" id="CHEBI:29105"/>
        <label>1</label>
    </ligand>
</feature>
<proteinExistence type="inferred from homology"/>
<keyword evidence="1 4" id="KW-0479">Metal-binding</keyword>
<feature type="binding site" description="via carbamate group" evidence="4">
    <location>
        <position position="137"/>
    </location>
    <ligand>
        <name>Zn(2+)</name>
        <dbReference type="ChEBI" id="CHEBI:29105"/>
        <label>2</label>
    </ligand>
</feature>
<dbReference type="SUPFAM" id="SSF51556">
    <property type="entry name" value="Metallo-dependent hydrolases"/>
    <property type="match status" value="1"/>
</dbReference>
<dbReference type="PROSITE" id="PS51347">
    <property type="entry name" value="PHOSPHOTRIESTERASE_2"/>
    <property type="match status" value="1"/>
</dbReference>
<feature type="binding site" evidence="4">
    <location>
        <position position="198"/>
    </location>
    <ligand>
        <name>Zn(2+)</name>
        <dbReference type="ChEBI" id="CHEBI:29105"/>
        <label>2</label>
    </ligand>
</feature>
<dbReference type="InterPro" id="IPR001559">
    <property type="entry name" value="Phosphotriesterase"/>
</dbReference>
<dbReference type="InterPro" id="IPR032466">
    <property type="entry name" value="Metal_Hydrolase"/>
</dbReference>
<dbReference type="Pfam" id="PF02126">
    <property type="entry name" value="PTE"/>
    <property type="match status" value="1"/>
</dbReference>
<feature type="binding site" evidence="4">
    <location>
        <position position="252"/>
    </location>
    <ligand>
        <name>Zn(2+)</name>
        <dbReference type="ChEBI" id="CHEBI:29105"/>
        <label>1</label>
    </ligand>
</feature>
<dbReference type="Proteomes" id="UP000198983">
    <property type="component" value="Chromosome I"/>
</dbReference>
<keyword evidence="2" id="KW-0378">Hydrolase</keyword>
<name>A0A1H1QC85_9ACTN</name>
<organism evidence="6 7">
    <name type="scientific">Actinopolymorpha singaporensis</name>
    <dbReference type="NCBI Taxonomy" id="117157"/>
    <lineage>
        <taxon>Bacteria</taxon>
        <taxon>Bacillati</taxon>
        <taxon>Actinomycetota</taxon>
        <taxon>Actinomycetes</taxon>
        <taxon>Propionibacteriales</taxon>
        <taxon>Actinopolymorphaceae</taxon>
        <taxon>Actinopolymorpha</taxon>
    </lineage>
</organism>
<evidence type="ECO:0000313" key="7">
    <source>
        <dbReference type="Proteomes" id="UP000198983"/>
    </source>
</evidence>
<dbReference type="GO" id="GO:0016787">
    <property type="term" value="F:hydrolase activity"/>
    <property type="evidence" value="ECO:0007669"/>
    <property type="project" value="UniProtKB-KW"/>
</dbReference>
<evidence type="ECO:0000256" key="1">
    <source>
        <dbReference type="ARBA" id="ARBA00022723"/>
    </source>
</evidence>
<protein>
    <submittedName>
        <fullName evidence="6">Phosphotriesterase-related protein</fullName>
    </submittedName>
</protein>
<evidence type="ECO:0000256" key="3">
    <source>
        <dbReference type="PIRSR" id="PIRSR601559-50"/>
    </source>
</evidence>
<feature type="binding site" description="via carbamate group" evidence="4">
    <location>
        <position position="137"/>
    </location>
    <ligand>
        <name>Zn(2+)</name>
        <dbReference type="ChEBI" id="CHEBI:29105"/>
        <label>1</label>
    </ligand>
</feature>
<evidence type="ECO:0000256" key="4">
    <source>
        <dbReference type="PIRSR" id="PIRSR601559-51"/>
    </source>
</evidence>
<evidence type="ECO:0000256" key="2">
    <source>
        <dbReference type="ARBA" id="ARBA00022801"/>
    </source>
</evidence>
<feature type="binding site" evidence="4">
    <location>
        <position position="170"/>
    </location>
    <ligand>
        <name>Zn(2+)</name>
        <dbReference type="ChEBI" id="CHEBI:29105"/>
        <label>2</label>
    </ligand>
</feature>
<dbReference type="RefSeq" id="WP_092652557.1">
    <property type="nucleotide sequence ID" value="NZ_LT629732.1"/>
</dbReference>
<dbReference type="OrthoDB" id="9795018at2"/>
<reference evidence="6 7" key="1">
    <citation type="submission" date="2016-10" db="EMBL/GenBank/DDBJ databases">
        <authorList>
            <person name="de Groot N.N."/>
        </authorList>
    </citation>
    <scope>NUCLEOTIDE SEQUENCE [LARGE SCALE GENOMIC DNA]</scope>
    <source>
        <strain evidence="6 7">DSM 22024</strain>
    </source>
</reference>